<name>A0A3N5CD00_9BACL</name>
<feature type="signal peptide" evidence="1">
    <location>
        <begin position="1"/>
        <end position="23"/>
    </location>
</feature>
<evidence type="ECO:0000256" key="1">
    <source>
        <dbReference type="SAM" id="SignalP"/>
    </source>
</evidence>
<dbReference type="PANTHER" id="PTHR46928:SF1">
    <property type="entry name" value="MESENCHYME-SPECIFIC CELL SURFACE GLYCOPROTEIN"/>
    <property type="match status" value="1"/>
</dbReference>
<gene>
    <name evidence="3" type="ORF">EDD62_0599</name>
</gene>
<dbReference type="NCBIfam" id="NF038117">
    <property type="entry name" value="choice_anch_I"/>
    <property type="match status" value="1"/>
</dbReference>
<organism evidence="3 4">
    <name type="scientific">Abyssicoccus albus</name>
    <dbReference type="NCBI Taxonomy" id="1817405"/>
    <lineage>
        <taxon>Bacteria</taxon>
        <taxon>Bacillati</taxon>
        <taxon>Bacillota</taxon>
        <taxon>Bacilli</taxon>
        <taxon>Bacillales</taxon>
        <taxon>Abyssicoccaceae</taxon>
    </lineage>
</organism>
<accession>A0A3N5CD00</accession>
<dbReference type="RefSeq" id="WP_123807470.1">
    <property type="nucleotide sequence ID" value="NZ_RKRK01000002.1"/>
</dbReference>
<dbReference type="SUPFAM" id="SSF75011">
    <property type="entry name" value="3-carboxy-cis,cis-mucoante lactonizing enzyme"/>
    <property type="match status" value="1"/>
</dbReference>
<dbReference type="InterPro" id="IPR015943">
    <property type="entry name" value="WD40/YVTN_repeat-like_dom_sf"/>
</dbReference>
<dbReference type="InterPro" id="IPR052956">
    <property type="entry name" value="Mesenchyme-surface_protein"/>
</dbReference>
<feature type="chain" id="PRO_5039693526" description="Choice-of-anchor I domain-containing protein" evidence="1">
    <location>
        <begin position="24"/>
        <end position="555"/>
    </location>
</feature>
<dbReference type="PANTHER" id="PTHR46928">
    <property type="entry name" value="MESENCHYME-SPECIFIC CELL SURFACE GLYCOPROTEIN"/>
    <property type="match status" value="1"/>
</dbReference>
<reference evidence="3 4" key="1">
    <citation type="submission" date="2018-11" db="EMBL/GenBank/DDBJ databases">
        <title>Genomic Encyclopedia of Type Strains, Phase IV (KMG-IV): sequencing the most valuable type-strain genomes for metagenomic binning, comparative biology and taxonomic classification.</title>
        <authorList>
            <person name="Goeker M."/>
        </authorList>
    </citation>
    <scope>NUCLEOTIDE SEQUENCE [LARGE SCALE GENOMIC DNA]</scope>
    <source>
        <strain evidence="3 4">DSM 29158</strain>
    </source>
</reference>
<dbReference type="OrthoDB" id="9801679at2"/>
<keyword evidence="1" id="KW-0732">Signal</keyword>
<dbReference type="Pfam" id="PF22494">
    <property type="entry name" value="choice_anch_I"/>
    <property type="match status" value="1"/>
</dbReference>
<dbReference type="EMBL" id="RKRK01000002">
    <property type="protein sequence ID" value="RPF57962.1"/>
    <property type="molecule type" value="Genomic_DNA"/>
</dbReference>
<dbReference type="Gene3D" id="2.130.10.10">
    <property type="entry name" value="YVTN repeat-like/Quinoprotein amine dehydrogenase"/>
    <property type="match status" value="1"/>
</dbReference>
<proteinExistence type="predicted"/>
<dbReference type="AlphaFoldDB" id="A0A3N5CD00"/>
<evidence type="ECO:0000313" key="3">
    <source>
        <dbReference type="EMBL" id="RPF57962.1"/>
    </source>
</evidence>
<evidence type="ECO:0000259" key="2">
    <source>
        <dbReference type="Pfam" id="PF22494"/>
    </source>
</evidence>
<protein>
    <recommendedName>
        <fullName evidence="2">Choice-of-anchor I domain-containing protein</fullName>
    </recommendedName>
</protein>
<dbReference type="InterPro" id="IPR055188">
    <property type="entry name" value="Choice_anch_I"/>
</dbReference>
<evidence type="ECO:0000313" key="4">
    <source>
        <dbReference type="Proteomes" id="UP000277108"/>
    </source>
</evidence>
<feature type="domain" description="Choice-of-anchor I" evidence="2">
    <location>
        <begin position="59"/>
        <end position="548"/>
    </location>
</feature>
<comment type="caution">
    <text evidence="3">The sequence shown here is derived from an EMBL/GenBank/DDBJ whole genome shotgun (WGS) entry which is preliminary data.</text>
</comment>
<sequence>MKNTILKTTLALSMLASSSIVLPEVTFASAGGVVQETASEKKLQLSLQSRFKSGAAFDEGGTEIVQYDPKSQNMYSINGDEGSLDVIHLGGVGQSKEVELTKRIKLSDYGIESSDVTSVAIHPNGDYIAVAAPHETKTNDGYLVLLTTDGEYIKHFSVGPLPDMVIFSPDGKHILVANEGEPNDDYTINPEGSISIVKANKSANKITQKDITTTQFTKDLMTDDIRGVGPDADEHYLNLEPEYITVDSKGKYAYVTLQESNAIAKVKIASNTIEEITSLGFKDYSKAGNEIDASDKDDETTLKKQPVLSMYMPDAIASFDMNGETYLFTANEGDAQDYDGYSEEERVKDIKDDIKLDASHYEGYTQDELDQLIEDGLFKKSNLGRLKTTTSHPFINEHGEHEAIVGYGGRSFSVWNGNTMEQVFDSGNDFERITLEQIPEYFNSNAESATEFELDARSDDKGPEPESIEFGVVDGVSYVFIGLERTGGIMVYNLTNPEQPEFETYFRDDSNTDVSPEGLTFVSAEESPTGSAMLLAAHELSGTVAVYNLERTDVE</sequence>
<keyword evidence="4" id="KW-1185">Reference proteome</keyword>
<dbReference type="Proteomes" id="UP000277108">
    <property type="component" value="Unassembled WGS sequence"/>
</dbReference>